<feature type="compositionally biased region" description="Polar residues" evidence="1">
    <location>
        <begin position="461"/>
        <end position="480"/>
    </location>
</feature>
<dbReference type="GO" id="GO:0042795">
    <property type="term" value="P:snRNA transcription by RNA polymerase II"/>
    <property type="evidence" value="ECO:0007669"/>
    <property type="project" value="TreeGrafter"/>
</dbReference>
<sequence>MKKRTNSNIWFIRFLFILFFEKVKSQLEEMSNVGNIGKNYVQLKKNLFQFIVLEQDPRDQDPFYRNYYARAEGMPLAAVNSVVHNVKHKTEGQFKIWHELPSHKVRPGYSTTTRKPKFATTTIPWVRGRHRPQLGEQQAPWYQNDPDGYDTGHGIDYDDGSAPPPRPRGRRPSGGRGRRPPSPMAPVRVSVGKVEYLVHNEEEGHFDDGGEGTKTESDNSEGTVRTEEGKKPITVTEKTKTEIAPKKEETKKEDGGESDPEEVTKKQERSADEGQKHGEVDLADLKNGGVVHKLRTSGKGKTVEENEEVKEEEKEENEEEEKPKTKKKQKGSGKKGKENEDDGDKKKGKHNKKKAKDEEEEDDENGELKNIDGDVRIQKAVDGDTDDHEDEEDEEEEEDNNSKKKHGRKRTKEKKNEEGEEDSEDYDEEDEEEDNDDEDEDEEEESKHTHIKSEIRKSKVPCTTAQRHQNPVQHHQNIPPTQVPYPHPDNHGYTHTTTTTTSTVASQYTGEQMGVSRTVSDLNKNQDDYHEFEKMDCNEKQEEEYDADEENQSEEKKKQKKKKKSKKNNKKKGKKKKSKKGKGGRRNQLSKDYLTSREKVDQNKRNRGHILDELHADEDLKKLRKDSKPSEPGIDCTTAVDEFPLKCGAWKSAGFCDTNQATQFLWCRKTCLCSITTVSTTGRLPISEE</sequence>
<dbReference type="HOGENOM" id="CLU_025350_0_0_1"/>
<feature type="compositionally biased region" description="Low complexity" evidence="1">
    <location>
        <begin position="494"/>
        <end position="503"/>
    </location>
</feature>
<feature type="signal peptide" evidence="2">
    <location>
        <begin position="1"/>
        <end position="25"/>
    </location>
</feature>
<feature type="compositionally biased region" description="Basic and acidic residues" evidence="1">
    <location>
        <begin position="262"/>
        <end position="284"/>
    </location>
</feature>
<name>E3M4R9_CAERE</name>
<dbReference type="GO" id="GO:0042796">
    <property type="term" value="P:snRNA transcription by RNA polymerase III"/>
    <property type="evidence" value="ECO:0007669"/>
    <property type="project" value="TreeGrafter"/>
</dbReference>
<dbReference type="EMBL" id="DS268424">
    <property type="protein sequence ID" value="EFO91488.1"/>
    <property type="molecule type" value="Genomic_DNA"/>
</dbReference>
<gene>
    <name evidence="4" type="ORF">CRE_11965</name>
</gene>
<dbReference type="FunCoup" id="E3M4R9">
    <property type="interactions" value="1764"/>
</dbReference>
<dbReference type="OrthoDB" id="5876364at2759"/>
<proteinExistence type="predicted"/>
<keyword evidence="2" id="KW-0732">Signal</keyword>
<dbReference type="OMA" id="KCGAWKS"/>
<dbReference type="SMART" id="SM00254">
    <property type="entry name" value="ShKT"/>
    <property type="match status" value="1"/>
</dbReference>
<feature type="compositionally biased region" description="Basic residues" evidence="1">
    <location>
        <begin position="167"/>
        <end position="179"/>
    </location>
</feature>
<feature type="compositionally biased region" description="Acidic residues" evidence="1">
    <location>
        <begin position="305"/>
        <end position="320"/>
    </location>
</feature>
<feature type="compositionally biased region" description="Acidic residues" evidence="1">
    <location>
        <begin position="418"/>
        <end position="444"/>
    </location>
</feature>
<evidence type="ECO:0000256" key="1">
    <source>
        <dbReference type="SAM" id="MobiDB-lite"/>
    </source>
</evidence>
<keyword evidence="5" id="KW-1185">Reference proteome</keyword>
<dbReference type="AlphaFoldDB" id="E3M4R9"/>
<reference evidence="4" key="1">
    <citation type="submission" date="2007-07" db="EMBL/GenBank/DDBJ databases">
        <title>PCAP assembly of the Caenorhabditis remanei genome.</title>
        <authorList>
            <consortium name="The Caenorhabditis remanei Sequencing Consortium"/>
            <person name="Wilson R.K."/>
        </authorList>
    </citation>
    <scope>NUCLEOTIDE SEQUENCE [LARGE SCALE GENOMIC DNA]</scope>
    <source>
        <strain evidence="4">PB4641</strain>
    </source>
</reference>
<dbReference type="GO" id="GO:0043565">
    <property type="term" value="F:sequence-specific DNA binding"/>
    <property type="evidence" value="ECO:0007669"/>
    <property type="project" value="TreeGrafter"/>
</dbReference>
<feature type="compositionally biased region" description="Basic residues" evidence="1">
    <location>
        <begin position="403"/>
        <end position="413"/>
    </location>
</feature>
<dbReference type="InterPro" id="IPR003582">
    <property type="entry name" value="ShKT_dom"/>
</dbReference>
<evidence type="ECO:0000313" key="5">
    <source>
        <dbReference type="Proteomes" id="UP000008281"/>
    </source>
</evidence>
<dbReference type="GO" id="GO:0019185">
    <property type="term" value="C:snRNA-activating protein complex"/>
    <property type="evidence" value="ECO:0007669"/>
    <property type="project" value="TreeGrafter"/>
</dbReference>
<dbReference type="PANTHER" id="PTHR15131">
    <property type="entry name" value="SMALL NUCLEAR RNA ACTIVATING COMPLEX, POLYPEPTIDE 1"/>
    <property type="match status" value="1"/>
</dbReference>
<evidence type="ECO:0000313" key="4">
    <source>
        <dbReference type="EMBL" id="EFO91488.1"/>
    </source>
</evidence>
<feature type="compositionally biased region" description="Acidic residues" evidence="1">
    <location>
        <begin position="383"/>
        <end position="399"/>
    </location>
</feature>
<feature type="region of interest" description="Disordered" evidence="1">
    <location>
        <begin position="202"/>
        <end position="616"/>
    </location>
</feature>
<feature type="compositionally biased region" description="Basic and acidic residues" evidence="1">
    <location>
        <begin position="224"/>
        <end position="255"/>
    </location>
</feature>
<feature type="compositionally biased region" description="Basic and acidic residues" evidence="1">
    <location>
        <begin position="202"/>
        <end position="217"/>
    </location>
</feature>
<feature type="compositionally biased region" description="Polar residues" evidence="1">
    <location>
        <begin position="504"/>
        <end position="523"/>
    </location>
</feature>
<feature type="compositionally biased region" description="Basic and acidic residues" evidence="1">
    <location>
        <begin position="524"/>
        <end position="540"/>
    </location>
</feature>
<dbReference type="PANTHER" id="PTHR15131:SF3">
    <property type="entry name" value="SNRNA-ACTIVATING PROTEIN COMPLEX SUBUNIT 1"/>
    <property type="match status" value="1"/>
</dbReference>
<evidence type="ECO:0000256" key="2">
    <source>
        <dbReference type="SAM" id="SignalP"/>
    </source>
</evidence>
<feature type="region of interest" description="Disordered" evidence="1">
    <location>
        <begin position="127"/>
        <end position="189"/>
    </location>
</feature>
<feature type="compositionally biased region" description="Basic residues" evidence="1">
    <location>
        <begin position="558"/>
        <end position="585"/>
    </location>
</feature>
<feature type="compositionally biased region" description="Acidic residues" evidence="1">
    <location>
        <begin position="541"/>
        <end position="552"/>
    </location>
</feature>
<feature type="domain" description="ShKT" evidence="3">
    <location>
        <begin position="635"/>
        <end position="674"/>
    </location>
</feature>
<dbReference type="Proteomes" id="UP000008281">
    <property type="component" value="Unassembled WGS sequence"/>
</dbReference>
<feature type="chain" id="PRO_5003175178" description="ShKT domain-containing protein" evidence="2">
    <location>
        <begin position="26"/>
        <end position="689"/>
    </location>
</feature>
<accession>E3M4R9</accession>
<feature type="compositionally biased region" description="Basic and acidic residues" evidence="1">
    <location>
        <begin position="445"/>
        <end position="457"/>
    </location>
</feature>
<organism evidence="5">
    <name type="scientific">Caenorhabditis remanei</name>
    <name type="common">Caenorhabditis vulgaris</name>
    <dbReference type="NCBI Taxonomy" id="31234"/>
    <lineage>
        <taxon>Eukaryota</taxon>
        <taxon>Metazoa</taxon>
        <taxon>Ecdysozoa</taxon>
        <taxon>Nematoda</taxon>
        <taxon>Chromadorea</taxon>
        <taxon>Rhabditida</taxon>
        <taxon>Rhabditina</taxon>
        <taxon>Rhabditomorpha</taxon>
        <taxon>Rhabditoidea</taxon>
        <taxon>Rhabditidae</taxon>
        <taxon>Peloderinae</taxon>
        <taxon>Caenorhabditis</taxon>
    </lineage>
</organism>
<dbReference type="InParanoid" id="E3M4R9"/>
<feature type="compositionally biased region" description="Basic residues" evidence="1">
    <location>
        <begin position="324"/>
        <end position="334"/>
    </location>
</feature>
<feature type="compositionally biased region" description="Basic and acidic residues" evidence="1">
    <location>
        <begin position="366"/>
        <end position="382"/>
    </location>
</feature>
<protein>
    <recommendedName>
        <fullName evidence="3">ShKT domain-containing protein</fullName>
    </recommendedName>
</protein>
<feature type="compositionally biased region" description="Basic and acidic residues" evidence="1">
    <location>
        <begin position="594"/>
        <end position="616"/>
    </location>
</feature>
<evidence type="ECO:0000259" key="3">
    <source>
        <dbReference type="SMART" id="SM00254"/>
    </source>
</evidence>
<dbReference type="eggNOG" id="ENOG502TH5Z">
    <property type="taxonomic scope" value="Eukaryota"/>
</dbReference>